<organism evidence="5 6">
    <name type="scientific">Candidatus Phycosocius bacilliformis</name>
    <dbReference type="NCBI Taxonomy" id="1445552"/>
    <lineage>
        <taxon>Bacteria</taxon>
        <taxon>Pseudomonadati</taxon>
        <taxon>Pseudomonadota</taxon>
        <taxon>Alphaproteobacteria</taxon>
        <taxon>Caulobacterales</taxon>
        <taxon>Caulobacterales incertae sedis</taxon>
        <taxon>Candidatus Phycosocius</taxon>
    </lineage>
</organism>
<accession>A0A2P2E626</accession>
<gene>
    <name evidence="5" type="primary">hupA</name>
    <name evidence="5" type="ORF">PbB2_00179</name>
</gene>
<dbReference type="Gene3D" id="4.10.520.10">
    <property type="entry name" value="IHF-like DNA-binding proteins"/>
    <property type="match status" value="1"/>
</dbReference>
<dbReference type="GO" id="GO:0003677">
    <property type="term" value="F:DNA binding"/>
    <property type="evidence" value="ECO:0007669"/>
    <property type="project" value="UniProtKB-KW"/>
</dbReference>
<proteinExistence type="inferred from homology"/>
<dbReference type="SUPFAM" id="SSF47729">
    <property type="entry name" value="IHF-like DNA-binding proteins"/>
    <property type="match status" value="1"/>
</dbReference>
<dbReference type="GO" id="GO:0030527">
    <property type="term" value="F:structural constituent of chromatin"/>
    <property type="evidence" value="ECO:0007669"/>
    <property type="project" value="InterPro"/>
</dbReference>
<dbReference type="Pfam" id="PF00216">
    <property type="entry name" value="Bac_DNA_binding"/>
    <property type="match status" value="1"/>
</dbReference>
<dbReference type="OrthoDB" id="9799835at2"/>
<dbReference type="GO" id="GO:0030261">
    <property type="term" value="P:chromosome condensation"/>
    <property type="evidence" value="ECO:0007669"/>
    <property type="project" value="UniProtKB-KW"/>
</dbReference>
<sequence length="90" mass="9394">MSKKDLIDAVAEAADITKDKANTAIDALTAAIVKSLKAGGEVTLAPLGKFKVSKREARQGRNPSTGETVEIKAATVAKFQPSKALKDALN</sequence>
<dbReference type="SMART" id="SM00411">
    <property type="entry name" value="BHL"/>
    <property type="match status" value="1"/>
</dbReference>
<evidence type="ECO:0000313" key="6">
    <source>
        <dbReference type="Proteomes" id="UP000245086"/>
    </source>
</evidence>
<dbReference type="GO" id="GO:0005829">
    <property type="term" value="C:cytosol"/>
    <property type="evidence" value="ECO:0007669"/>
    <property type="project" value="TreeGrafter"/>
</dbReference>
<dbReference type="InterPro" id="IPR010992">
    <property type="entry name" value="IHF-like_DNA-bd_dom_sf"/>
</dbReference>
<dbReference type="EMBL" id="BFBR01000001">
    <property type="protein sequence ID" value="GBF56523.1"/>
    <property type="molecule type" value="Genomic_DNA"/>
</dbReference>
<dbReference type="RefSeq" id="WP_108983401.1">
    <property type="nucleotide sequence ID" value="NZ_BFBR01000001.1"/>
</dbReference>
<dbReference type="CDD" id="cd13831">
    <property type="entry name" value="HU"/>
    <property type="match status" value="1"/>
</dbReference>
<evidence type="ECO:0000256" key="3">
    <source>
        <dbReference type="ARBA" id="ARBA00023125"/>
    </source>
</evidence>
<reference evidence="5 6" key="1">
    <citation type="journal article" date="2018" name="Genome Announc.">
        <title>Draft Genome Sequence of "Candidatus Phycosocius bacilliformis," an Alphaproteobacterial Ectosymbiont of the Hydrocarbon-Producing Green Alga Botryococcus braunii.</title>
        <authorList>
            <person name="Tanabe Y."/>
            <person name="Yamaguchi H."/>
            <person name="Watanabe M.M."/>
        </authorList>
    </citation>
    <scope>NUCLEOTIDE SEQUENCE [LARGE SCALE GENOMIC DNA]</scope>
    <source>
        <strain evidence="5 6">BOTRYCO-2</strain>
    </source>
</reference>
<evidence type="ECO:0000256" key="1">
    <source>
        <dbReference type="ARBA" id="ARBA00010529"/>
    </source>
</evidence>
<dbReference type="Proteomes" id="UP000245086">
    <property type="component" value="Unassembled WGS sequence"/>
</dbReference>
<dbReference type="PANTHER" id="PTHR33175:SF3">
    <property type="entry name" value="DNA-BINDING PROTEIN HU-BETA"/>
    <property type="match status" value="1"/>
</dbReference>
<comment type="similarity">
    <text evidence="1 4">Belongs to the bacterial histone-like protein family.</text>
</comment>
<dbReference type="PRINTS" id="PR01727">
    <property type="entry name" value="DNABINDINGHU"/>
</dbReference>
<dbReference type="PANTHER" id="PTHR33175">
    <property type="entry name" value="DNA-BINDING PROTEIN HU"/>
    <property type="match status" value="1"/>
</dbReference>
<keyword evidence="2" id="KW-0226">DNA condensation</keyword>
<dbReference type="AlphaFoldDB" id="A0A2P2E626"/>
<keyword evidence="6" id="KW-1185">Reference proteome</keyword>
<evidence type="ECO:0000313" key="5">
    <source>
        <dbReference type="EMBL" id="GBF56523.1"/>
    </source>
</evidence>
<evidence type="ECO:0000256" key="2">
    <source>
        <dbReference type="ARBA" id="ARBA00023067"/>
    </source>
</evidence>
<keyword evidence="3 5" id="KW-0238">DNA-binding</keyword>
<protein>
    <submittedName>
        <fullName evidence="5">DNA-binding protein HU 1</fullName>
    </submittedName>
</protein>
<comment type="caution">
    <text evidence="5">The sequence shown here is derived from an EMBL/GenBank/DDBJ whole genome shotgun (WGS) entry which is preliminary data.</text>
</comment>
<name>A0A2P2E626_9PROT</name>
<dbReference type="InterPro" id="IPR000119">
    <property type="entry name" value="Hist_DNA-bd"/>
</dbReference>
<evidence type="ECO:0000256" key="4">
    <source>
        <dbReference type="RuleBase" id="RU003939"/>
    </source>
</evidence>